<name>A0A914XPA0_9BILA</name>
<dbReference type="Proteomes" id="UP000887566">
    <property type="component" value="Unplaced"/>
</dbReference>
<organism evidence="3 4">
    <name type="scientific">Plectus sambesii</name>
    <dbReference type="NCBI Taxonomy" id="2011161"/>
    <lineage>
        <taxon>Eukaryota</taxon>
        <taxon>Metazoa</taxon>
        <taxon>Ecdysozoa</taxon>
        <taxon>Nematoda</taxon>
        <taxon>Chromadorea</taxon>
        <taxon>Plectida</taxon>
        <taxon>Plectina</taxon>
        <taxon>Plectoidea</taxon>
        <taxon>Plectidae</taxon>
        <taxon>Plectus</taxon>
    </lineage>
</organism>
<accession>A0A914XPA0</accession>
<keyword evidence="2" id="KW-0472">Membrane</keyword>
<protein>
    <submittedName>
        <fullName evidence="4">Uncharacterized protein</fullName>
    </submittedName>
</protein>
<keyword evidence="2" id="KW-0812">Transmembrane</keyword>
<evidence type="ECO:0000313" key="4">
    <source>
        <dbReference type="WBParaSite" id="PSAMB.scaffold888size39297.g9380.t1"/>
    </source>
</evidence>
<dbReference type="AlphaFoldDB" id="A0A914XPA0"/>
<evidence type="ECO:0000313" key="3">
    <source>
        <dbReference type="Proteomes" id="UP000887566"/>
    </source>
</evidence>
<proteinExistence type="predicted"/>
<feature type="region of interest" description="Disordered" evidence="1">
    <location>
        <begin position="1"/>
        <end position="40"/>
    </location>
</feature>
<feature type="transmembrane region" description="Helical" evidence="2">
    <location>
        <begin position="130"/>
        <end position="155"/>
    </location>
</feature>
<evidence type="ECO:0000256" key="1">
    <source>
        <dbReference type="SAM" id="MobiDB-lite"/>
    </source>
</evidence>
<keyword evidence="3" id="KW-1185">Reference proteome</keyword>
<evidence type="ECO:0000256" key="2">
    <source>
        <dbReference type="SAM" id="Phobius"/>
    </source>
</evidence>
<sequence length="201" mass="22635">MEEEYSKDSINGNGKKESNTNPYGKLPNGNDEYQEGYGPIQERYEYEVTGDKFEINPNRSIMKVLSDEKVPHHASDYSLFRSDDEDVYEGTLKSLDSTSLEFDTFVLPSSEIQQTEDTATQVRKKAKRRIIISVGLLAVVLIAILAAVGFTLLYISLIEKEIVMSTTNSTFAEFSSEQRNTIMSKNGQGFNQANGEAVKWY</sequence>
<reference evidence="4" key="1">
    <citation type="submission" date="2022-11" db="UniProtKB">
        <authorList>
            <consortium name="WormBaseParasite"/>
        </authorList>
    </citation>
    <scope>IDENTIFICATION</scope>
</reference>
<keyword evidence="2" id="KW-1133">Transmembrane helix</keyword>
<dbReference type="WBParaSite" id="PSAMB.scaffold888size39297.g9380.t1">
    <property type="protein sequence ID" value="PSAMB.scaffold888size39297.g9380.t1"/>
    <property type="gene ID" value="PSAMB.scaffold888size39297.g9380"/>
</dbReference>